<proteinExistence type="predicted"/>
<name>A0ABV9Q350_9BACL</name>
<evidence type="ECO:0000313" key="1">
    <source>
        <dbReference type="EMBL" id="MFC4768709.1"/>
    </source>
</evidence>
<reference evidence="2" key="1">
    <citation type="journal article" date="2019" name="Int. J. Syst. Evol. Microbiol.">
        <title>The Global Catalogue of Microorganisms (GCM) 10K type strain sequencing project: providing services to taxonomists for standard genome sequencing and annotation.</title>
        <authorList>
            <consortium name="The Broad Institute Genomics Platform"/>
            <consortium name="The Broad Institute Genome Sequencing Center for Infectious Disease"/>
            <person name="Wu L."/>
            <person name="Ma J."/>
        </authorList>
    </citation>
    <scope>NUCLEOTIDE SEQUENCE [LARGE SCALE GENOMIC DNA]</scope>
    <source>
        <strain evidence="2">WYCCWR 12678</strain>
    </source>
</reference>
<keyword evidence="2" id="KW-1185">Reference proteome</keyword>
<organism evidence="1 2">
    <name type="scientific">Effusibacillus consociatus</name>
    <dbReference type="NCBI Taxonomy" id="1117041"/>
    <lineage>
        <taxon>Bacteria</taxon>
        <taxon>Bacillati</taxon>
        <taxon>Bacillota</taxon>
        <taxon>Bacilli</taxon>
        <taxon>Bacillales</taxon>
        <taxon>Alicyclobacillaceae</taxon>
        <taxon>Effusibacillus</taxon>
    </lineage>
</organism>
<comment type="caution">
    <text evidence="1">The sequence shown here is derived from an EMBL/GenBank/DDBJ whole genome shotgun (WGS) entry which is preliminary data.</text>
</comment>
<gene>
    <name evidence="1" type="ORF">ACFO8Q_15295</name>
</gene>
<accession>A0ABV9Q350</accession>
<dbReference type="EMBL" id="JBHSHC010000112">
    <property type="protein sequence ID" value="MFC4768709.1"/>
    <property type="molecule type" value="Genomic_DNA"/>
</dbReference>
<dbReference type="Proteomes" id="UP001596002">
    <property type="component" value="Unassembled WGS sequence"/>
</dbReference>
<evidence type="ECO:0000313" key="2">
    <source>
        <dbReference type="Proteomes" id="UP001596002"/>
    </source>
</evidence>
<evidence type="ECO:0008006" key="3">
    <source>
        <dbReference type="Google" id="ProtNLM"/>
    </source>
</evidence>
<sequence length="136" mass="14422">MGDMSLLVKPKRRGQGATYSVSVIVGKGKRSGFRILKAEIQRVAAATSETRQPGTKALTDNLELNSTTSGLRCGSAVQTKTMSIITIMAVGESLFAMSGPISSAFTNGRWPMVIRRVTASIALTITETTNRITADG</sequence>
<protein>
    <recommendedName>
        <fullName evidence="3">Transposase</fullName>
    </recommendedName>
</protein>